<proteinExistence type="predicted"/>
<evidence type="ECO:0000256" key="1">
    <source>
        <dbReference type="SAM" id="MobiDB-lite"/>
    </source>
</evidence>
<name>A0A919JF50_9ACTN</name>
<dbReference type="Proteomes" id="UP000647172">
    <property type="component" value="Unassembled WGS sequence"/>
</dbReference>
<accession>A0A919JF50</accession>
<feature type="region of interest" description="Disordered" evidence="1">
    <location>
        <begin position="88"/>
        <end position="108"/>
    </location>
</feature>
<evidence type="ECO:0000313" key="2">
    <source>
        <dbReference type="EMBL" id="GIE48623.1"/>
    </source>
</evidence>
<evidence type="ECO:0000313" key="3">
    <source>
        <dbReference type="Proteomes" id="UP000647172"/>
    </source>
</evidence>
<protein>
    <submittedName>
        <fullName evidence="2">Uncharacterized protein</fullName>
    </submittedName>
</protein>
<gene>
    <name evidence="2" type="ORF">Ani05nite_21570</name>
</gene>
<reference evidence="2" key="1">
    <citation type="submission" date="2021-01" db="EMBL/GenBank/DDBJ databases">
        <title>Whole genome shotgun sequence of Actinoplanes nipponensis NBRC 14063.</title>
        <authorList>
            <person name="Komaki H."/>
            <person name="Tamura T."/>
        </authorList>
    </citation>
    <scope>NUCLEOTIDE SEQUENCE</scope>
    <source>
        <strain evidence="2">NBRC 14063</strain>
    </source>
</reference>
<organism evidence="2 3">
    <name type="scientific">Actinoplanes nipponensis</name>
    <dbReference type="NCBI Taxonomy" id="135950"/>
    <lineage>
        <taxon>Bacteria</taxon>
        <taxon>Bacillati</taxon>
        <taxon>Actinomycetota</taxon>
        <taxon>Actinomycetes</taxon>
        <taxon>Micromonosporales</taxon>
        <taxon>Micromonosporaceae</taxon>
        <taxon>Actinoplanes</taxon>
    </lineage>
</organism>
<keyword evidence="3" id="KW-1185">Reference proteome</keyword>
<dbReference type="AlphaFoldDB" id="A0A919JF50"/>
<dbReference type="EMBL" id="BOMQ01000026">
    <property type="protein sequence ID" value="GIE48623.1"/>
    <property type="molecule type" value="Genomic_DNA"/>
</dbReference>
<sequence length="108" mass="10955">MPPITWIHSSAKGCHRNSPYDTVPSQCAVPELNTALLRVSGPKAIGSTSSTANVAYSSILRPNSTAVGSARSRGPAIGVVAMASTAAAAAQQASGAPPRSSRKRQRGA</sequence>
<comment type="caution">
    <text evidence="2">The sequence shown here is derived from an EMBL/GenBank/DDBJ whole genome shotgun (WGS) entry which is preliminary data.</text>
</comment>